<name>A0A395W9T3_9FIRM</name>
<feature type="transmembrane region" description="Helical" evidence="1">
    <location>
        <begin position="392"/>
        <end position="410"/>
    </location>
</feature>
<dbReference type="SUPFAM" id="SSF55073">
    <property type="entry name" value="Nucleotide cyclase"/>
    <property type="match status" value="1"/>
</dbReference>
<dbReference type="CDD" id="cd01949">
    <property type="entry name" value="GGDEF"/>
    <property type="match status" value="1"/>
</dbReference>
<dbReference type="PANTHER" id="PTHR45228">
    <property type="entry name" value="CYCLIC DI-GMP PHOSPHODIESTERASE TM_0186-RELATED"/>
    <property type="match status" value="1"/>
</dbReference>
<dbReference type="NCBIfam" id="TIGR00254">
    <property type="entry name" value="GGDEF"/>
    <property type="match status" value="1"/>
</dbReference>
<accession>A0A395W9T3</accession>
<comment type="caution">
    <text evidence="4">The sequence shown here is derived from an EMBL/GenBank/DDBJ whole genome shotgun (WGS) entry which is preliminary data.</text>
</comment>
<feature type="transmembrane region" description="Helical" evidence="1">
    <location>
        <begin position="333"/>
        <end position="351"/>
    </location>
</feature>
<dbReference type="SUPFAM" id="SSF109604">
    <property type="entry name" value="HD-domain/PDEase-like"/>
    <property type="match status" value="1"/>
</dbReference>
<feature type="transmembrane region" description="Helical" evidence="1">
    <location>
        <begin position="301"/>
        <end position="321"/>
    </location>
</feature>
<evidence type="ECO:0000313" key="4">
    <source>
        <dbReference type="EMBL" id="RGU93868.1"/>
    </source>
</evidence>
<dbReference type="Pfam" id="PF00990">
    <property type="entry name" value="GGDEF"/>
    <property type="match status" value="1"/>
</dbReference>
<feature type="transmembrane region" description="Helical" evidence="1">
    <location>
        <begin position="268"/>
        <end position="289"/>
    </location>
</feature>
<proteinExistence type="predicted"/>
<dbReference type="CDD" id="cd00077">
    <property type="entry name" value="HDc"/>
    <property type="match status" value="1"/>
</dbReference>
<dbReference type="SMART" id="SM00267">
    <property type="entry name" value="GGDEF"/>
    <property type="match status" value="1"/>
</dbReference>
<sequence>MSLSFCQQKSLTQFLKKVILSLGEKRLRMRTQKHNLQGIKVFFYILMIAILGWFVFMQLFGANEQDHDVQSHSVVYTQSFYWEKEDGSKQKINLPGKYEVKPGHTMVIRTTLPKDYNETSIAIRSSLQDVKFYVDNTLRKEYSTKDTRLAGKNSASRYIFCPTTYKDAGKTLRIELTTYTSNYSGVVNEIYYGSEADIWQYIYNDYGMYTFIAFFILFAGITSVLFGTALKFTYHTNFSMEYLGWCMIMGAIWMIGESKVRQILVPNASSLASLCFVMIMLCPLPILFYADSIQSGKYRKLYKNVGCIALLNFVVSSILYLTKVKDYIETLPIAQFILICVFIMVFIHLYQYIHSSTKSRSDYLLLFGLFLVLICIAIEGISVYFVTMISGIFIGIGMIILLLANIVRTIHKIHVVEQTRHQKELDIEKKENKKITLQMMQSLSTTIEAKDEYTKGHSRRVAQYAALIAKNLGWTNQEIENIKSCAYLHDIGKIGIPDQILNKPGQLTEDEFNLIKQHPIIGQDILKDITIIPHLGEVTRSHHEHYDGTGYPDGLKGNEIPIQARIITLADSYDAMNSKRIYRNALSIEQIKEEIKKNAGTQFDPKITNVFLKLMDDGSLFNLEHEIIPVQENTIDKFISDVVSTIKNQEETKNYDYLTGLPVRSIGQKYIAIAMQKTTGCLIFLDMDNLKKINDVYGHKAGDRALQSLGKLLLDIPLDKITCRMGGDEFLLFLPKVSIEETETIMSDLIEQFKGIVENDHEIHFATLSAGMLMTTKNDNFEDACSKADKALYYVKQNGKNNYSFYNQIQHKNTSNNTADLKQIAKSLQTSGSYTGALSLDFREFTRHYEYIHQLMVRNHSCCYLVMVTMETVEDTLPYIEKIEEALTHMGEAIHKNIRKVDVCTRYSAMQYLIILSQPTEAEIPNIMTRIFMQYYKLQDSQNFTPTYEYITMKD</sequence>
<dbReference type="PANTHER" id="PTHR45228:SF4">
    <property type="entry name" value="LIPOPROTEIN"/>
    <property type="match status" value="1"/>
</dbReference>
<dbReference type="InterPro" id="IPR029787">
    <property type="entry name" value="Nucleotide_cyclase"/>
</dbReference>
<dbReference type="Gene3D" id="1.10.3210.10">
    <property type="entry name" value="Hypothetical protein af1432"/>
    <property type="match status" value="1"/>
</dbReference>
<feature type="domain" description="HD-GYP" evidence="3">
    <location>
        <begin position="432"/>
        <end position="627"/>
    </location>
</feature>
<feature type="domain" description="GGDEF" evidence="2">
    <location>
        <begin position="678"/>
        <end position="808"/>
    </location>
</feature>
<dbReference type="InterPro" id="IPR043128">
    <property type="entry name" value="Rev_trsase/Diguanyl_cyclase"/>
</dbReference>
<evidence type="ECO:0000313" key="5">
    <source>
        <dbReference type="Proteomes" id="UP000265489"/>
    </source>
</evidence>
<feature type="transmembrane region" description="Helical" evidence="1">
    <location>
        <begin position="206"/>
        <end position="226"/>
    </location>
</feature>
<reference evidence="4 5" key="1">
    <citation type="submission" date="2018-08" db="EMBL/GenBank/DDBJ databases">
        <title>A genome reference for cultivated species of the human gut microbiota.</title>
        <authorList>
            <person name="Zou Y."/>
            <person name="Xue W."/>
            <person name="Luo G."/>
        </authorList>
    </citation>
    <scope>NUCLEOTIDE SEQUENCE [LARGE SCALE GENOMIC DNA]</scope>
    <source>
        <strain evidence="4 5">AF15-20</strain>
    </source>
</reference>
<dbReference type="InterPro" id="IPR003607">
    <property type="entry name" value="HD/PDEase_dom"/>
</dbReference>
<feature type="transmembrane region" description="Helical" evidence="1">
    <location>
        <begin position="238"/>
        <end position="256"/>
    </location>
</feature>
<organism evidence="4 5">
    <name type="scientific">Holdemanella biformis</name>
    <dbReference type="NCBI Taxonomy" id="1735"/>
    <lineage>
        <taxon>Bacteria</taxon>
        <taxon>Bacillati</taxon>
        <taxon>Bacillota</taxon>
        <taxon>Erysipelotrichia</taxon>
        <taxon>Erysipelotrichales</taxon>
        <taxon>Erysipelotrichaceae</taxon>
        <taxon>Holdemanella</taxon>
    </lineage>
</organism>
<dbReference type="Pfam" id="PF13487">
    <property type="entry name" value="HD_5"/>
    <property type="match status" value="1"/>
</dbReference>
<dbReference type="InterPro" id="IPR037522">
    <property type="entry name" value="HD_GYP_dom"/>
</dbReference>
<keyword evidence="1" id="KW-0472">Membrane</keyword>
<dbReference type="InterPro" id="IPR052020">
    <property type="entry name" value="Cyclic_di-GMP/3'3'-cGAMP_PDE"/>
</dbReference>
<dbReference type="AlphaFoldDB" id="A0A395W9T3"/>
<evidence type="ECO:0000259" key="2">
    <source>
        <dbReference type="PROSITE" id="PS50887"/>
    </source>
</evidence>
<dbReference type="Gene3D" id="3.30.70.270">
    <property type="match status" value="1"/>
</dbReference>
<gene>
    <name evidence="4" type="ORF">DWW32_01265</name>
</gene>
<dbReference type="SMART" id="SM00471">
    <property type="entry name" value="HDc"/>
    <property type="match status" value="1"/>
</dbReference>
<evidence type="ECO:0000256" key="1">
    <source>
        <dbReference type="SAM" id="Phobius"/>
    </source>
</evidence>
<evidence type="ECO:0000259" key="3">
    <source>
        <dbReference type="PROSITE" id="PS51832"/>
    </source>
</evidence>
<dbReference type="PROSITE" id="PS50887">
    <property type="entry name" value="GGDEF"/>
    <property type="match status" value="1"/>
</dbReference>
<dbReference type="EMBL" id="QRYQ01000002">
    <property type="protein sequence ID" value="RGU93868.1"/>
    <property type="molecule type" value="Genomic_DNA"/>
</dbReference>
<protein>
    <submittedName>
        <fullName evidence="4">Diguanylate cyclase</fullName>
    </submittedName>
</protein>
<feature type="transmembrane region" description="Helical" evidence="1">
    <location>
        <begin position="363"/>
        <end position="386"/>
    </location>
</feature>
<feature type="transmembrane region" description="Helical" evidence="1">
    <location>
        <begin position="41"/>
        <end position="60"/>
    </location>
</feature>
<dbReference type="Proteomes" id="UP000265489">
    <property type="component" value="Unassembled WGS sequence"/>
</dbReference>
<dbReference type="InterPro" id="IPR000160">
    <property type="entry name" value="GGDEF_dom"/>
</dbReference>
<dbReference type="PROSITE" id="PS51832">
    <property type="entry name" value="HD_GYP"/>
    <property type="match status" value="1"/>
</dbReference>
<keyword evidence="1" id="KW-1133">Transmembrane helix</keyword>
<keyword evidence="1" id="KW-0812">Transmembrane</keyword>